<comment type="caution">
    <text evidence="2">The sequence shown here is derived from an EMBL/GenBank/DDBJ whole genome shotgun (WGS) entry which is preliminary data.</text>
</comment>
<organism evidence="2 3">
    <name type="scientific">Undibacterium flavidum</name>
    <dbReference type="NCBI Taxonomy" id="2762297"/>
    <lineage>
        <taxon>Bacteria</taxon>
        <taxon>Pseudomonadati</taxon>
        <taxon>Pseudomonadota</taxon>
        <taxon>Betaproteobacteria</taxon>
        <taxon>Burkholderiales</taxon>
        <taxon>Oxalobacteraceae</taxon>
        <taxon>Undibacterium</taxon>
    </lineage>
</organism>
<dbReference type="InterPro" id="IPR036249">
    <property type="entry name" value="Thioredoxin-like_sf"/>
</dbReference>
<protein>
    <submittedName>
        <fullName evidence="2">Cytochrome C oxidase subunit I</fullName>
    </submittedName>
</protein>
<accession>A0ABR6YBT6</accession>
<dbReference type="EMBL" id="JACOGA010000007">
    <property type="protein sequence ID" value="MBC3873712.1"/>
    <property type="molecule type" value="Genomic_DNA"/>
</dbReference>
<sequence>MLLQEFVVEKVENKKAAGRWKLFAVLAVCASPMIASYFTYYVIQPGAKNNYGTLLDPRNYPMPNLNLQSVDGKPSELTALKGKWVMLQIDEASCAETCQRKLLEMRQLRLVQGKEMDRIERVWLISDQQPVAEQIKPGIAGTHLLRADKATLEKWLPTDIAAGTSLYDHIYLIDPLGNLMMRFPKDADPNKVKKDLSRLLKASAIG</sequence>
<proteinExistence type="predicted"/>
<evidence type="ECO:0000256" key="1">
    <source>
        <dbReference type="SAM" id="Phobius"/>
    </source>
</evidence>
<keyword evidence="1" id="KW-0472">Membrane</keyword>
<feature type="transmembrane region" description="Helical" evidence="1">
    <location>
        <begin position="20"/>
        <end position="43"/>
    </location>
</feature>
<keyword evidence="1" id="KW-1133">Transmembrane helix</keyword>
<name>A0ABR6YBT6_9BURK</name>
<keyword evidence="1" id="KW-0812">Transmembrane</keyword>
<evidence type="ECO:0000313" key="2">
    <source>
        <dbReference type="EMBL" id="MBC3873712.1"/>
    </source>
</evidence>
<dbReference type="Proteomes" id="UP000624279">
    <property type="component" value="Unassembled WGS sequence"/>
</dbReference>
<evidence type="ECO:0000313" key="3">
    <source>
        <dbReference type="Proteomes" id="UP000624279"/>
    </source>
</evidence>
<dbReference type="Gene3D" id="3.40.30.10">
    <property type="entry name" value="Glutaredoxin"/>
    <property type="match status" value="1"/>
</dbReference>
<dbReference type="SUPFAM" id="SSF52833">
    <property type="entry name" value="Thioredoxin-like"/>
    <property type="match status" value="1"/>
</dbReference>
<gene>
    <name evidence="2" type="ORF">H8K55_08935</name>
</gene>
<reference evidence="2 3" key="1">
    <citation type="submission" date="2020-08" db="EMBL/GenBank/DDBJ databases">
        <title>Novel species isolated from subtropical streams in China.</title>
        <authorList>
            <person name="Lu H."/>
        </authorList>
    </citation>
    <scope>NUCLEOTIDE SEQUENCE [LARGE SCALE GENOMIC DNA]</scope>
    <source>
        <strain evidence="2 3">LX15W</strain>
    </source>
</reference>
<keyword evidence="3" id="KW-1185">Reference proteome</keyword>